<protein>
    <submittedName>
        <fullName evidence="1">Uncharacterized protein</fullName>
    </submittedName>
</protein>
<organism evidence="1 2">
    <name type="scientific">Aeoliella mucimassa</name>
    <dbReference type="NCBI Taxonomy" id="2527972"/>
    <lineage>
        <taxon>Bacteria</taxon>
        <taxon>Pseudomonadati</taxon>
        <taxon>Planctomycetota</taxon>
        <taxon>Planctomycetia</taxon>
        <taxon>Pirellulales</taxon>
        <taxon>Lacipirellulaceae</taxon>
        <taxon>Aeoliella</taxon>
    </lineage>
</organism>
<dbReference type="OrthoDB" id="564699at2"/>
<reference evidence="1 2" key="1">
    <citation type="submission" date="2019-02" db="EMBL/GenBank/DDBJ databases">
        <title>Deep-cultivation of Planctomycetes and their phenomic and genomic characterization uncovers novel biology.</title>
        <authorList>
            <person name="Wiegand S."/>
            <person name="Jogler M."/>
            <person name="Boedeker C."/>
            <person name="Pinto D."/>
            <person name="Vollmers J."/>
            <person name="Rivas-Marin E."/>
            <person name="Kohn T."/>
            <person name="Peeters S.H."/>
            <person name="Heuer A."/>
            <person name="Rast P."/>
            <person name="Oberbeckmann S."/>
            <person name="Bunk B."/>
            <person name="Jeske O."/>
            <person name="Meyerdierks A."/>
            <person name="Storesund J.E."/>
            <person name="Kallscheuer N."/>
            <person name="Luecker S."/>
            <person name="Lage O.M."/>
            <person name="Pohl T."/>
            <person name="Merkel B.J."/>
            <person name="Hornburger P."/>
            <person name="Mueller R.-W."/>
            <person name="Bruemmer F."/>
            <person name="Labrenz M."/>
            <person name="Spormann A.M."/>
            <person name="Op den Camp H."/>
            <person name="Overmann J."/>
            <person name="Amann R."/>
            <person name="Jetten M.S.M."/>
            <person name="Mascher T."/>
            <person name="Medema M.H."/>
            <person name="Devos D.P."/>
            <person name="Kaster A.-K."/>
            <person name="Ovreas L."/>
            <person name="Rohde M."/>
            <person name="Galperin M.Y."/>
            <person name="Jogler C."/>
        </authorList>
    </citation>
    <scope>NUCLEOTIDE SEQUENCE [LARGE SCALE GENOMIC DNA]</scope>
    <source>
        <strain evidence="1 2">Pan181</strain>
    </source>
</reference>
<sequence length="168" mass="17577">MPTSHTLAMFDAAAGRPPAANYPQLDLRNATLVLDFDDTAAESIDFVGLLPTTYTAGDFEAIVTWAATSATTGSVVWQAEFERHPIDDATFGTHDLDDDSFGTSSTVTTAVASAAGEIAQSTISLTASDADSPAAGETYRLRITRLASDASDTLTGDAELVAVELREV</sequence>
<keyword evidence="2" id="KW-1185">Reference proteome</keyword>
<gene>
    <name evidence="1" type="ORF">Pan181_05050</name>
</gene>
<dbReference type="Proteomes" id="UP000315750">
    <property type="component" value="Chromosome"/>
</dbReference>
<accession>A0A518AI22</accession>
<name>A0A518AI22_9BACT</name>
<dbReference type="EMBL" id="CP036278">
    <property type="protein sequence ID" value="QDU54324.1"/>
    <property type="molecule type" value="Genomic_DNA"/>
</dbReference>
<proteinExistence type="predicted"/>
<evidence type="ECO:0000313" key="1">
    <source>
        <dbReference type="EMBL" id="QDU54324.1"/>
    </source>
</evidence>
<dbReference type="AlphaFoldDB" id="A0A518AI22"/>
<evidence type="ECO:0000313" key="2">
    <source>
        <dbReference type="Proteomes" id="UP000315750"/>
    </source>
</evidence>
<dbReference type="RefSeq" id="WP_145245320.1">
    <property type="nucleotide sequence ID" value="NZ_CP036278.1"/>
</dbReference>
<dbReference type="KEGG" id="amuc:Pan181_05050"/>